<dbReference type="InterPro" id="IPR020781">
    <property type="entry name" value="ATPase_OSCP/d_CS"/>
</dbReference>
<proteinExistence type="inferred from homology"/>
<evidence type="ECO:0000256" key="5">
    <source>
        <dbReference type="ARBA" id="ARBA00023136"/>
    </source>
</evidence>
<dbReference type="NCBIfam" id="TIGR01145">
    <property type="entry name" value="ATP_synt_delta"/>
    <property type="match status" value="1"/>
</dbReference>
<keyword evidence="2 8" id="KW-0813">Transport</keyword>
<evidence type="ECO:0000256" key="3">
    <source>
        <dbReference type="ARBA" id="ARBA00022781"/>
    </source>
</evidence>
<gene>
    <name evidence="8 9" type="primary">atpH</name>
    <name evidence="9" type="ORF">SIID45300_03218</name>
</gene>
<comment type="function">
    <text evidence="8">This protein is part of the stalk that links CF(0) to CF(1). It either transmits conformational changes from CF(0) to CF(1) or is implicated in proton conduction.</text>
</comment>
<dbReference type="HAMAP" id="MF_01416">
    <property type="entry name" value="ATP_synth_delta_bact"/>
    <property type="match status" value="1"/>
</dbReference>
<dbReference type="PANTHER" id="PTHR11910">
    <property type="entry name" value="ATP SYNTHASE DELTA CHAIN"/>
    <property type="match status" value="1"/>
</dbReference>
<dbReference type="InterPro" id="IPR000711">
    <property type="entry name" value="ATPase_OSCP/dsu"/>
</dbReference>
<accession>A0ABQ0CDA5</accession>
<dbReference type="RefSeq" id="WP_420906579.1">
    <property type="nucleotide sequence ID" value="NZ_BAAFGK010000005.1"/>
</dbReference>
<dbReference type="EMBL" id="BAAFGK010000005">
    <property type="protein sequence ID" value="GAB0058860.1"/>
    <property type="molecule type" value="Genomic_DNA"/>
</dbReference>
<protein>
    <recommendedName>
        <fullName evidence="8">ATP synthase subunit delta</fullName>
    </recommendedName>
    <alternativeName>
        <fullName evidence="8">ATP synthase F(1) sector subunit delta</fullName>
    </alternativeName>
    <alternativeName>
        <fullName evidence="8">F-type ATPase subunit delta</fullName>
        <shortName evidence="8">F-ATPase subunit delta</shortName>
    </alternativeName>
</protein>
<dbReference type="PROSITE" id="PS00389">
    <property type="entry name" value="ATPASE_DELTA"/>
    <property type="match status" value="1"/>
</dbReference>
<evidence type="ECO:0000256" key="7">
    <source>
        <dbReference type="ARBA" id="ARBA00023310"/>
    </source>
</evidence>
<comment type="subcellular location">
    <subcellularLocation>
        <location evidence="8">Cell membrane</location>
        <topology evidence="8">Peripheral membrane protein</topology>
    </subcellularLocation>
    <subcellularLocation>
        <location evidence="1">Membrane</location>
    </subcellularLocation>
</comment>
<comment type="caution">
    <text evidence="9">The sequence shown here is derived from an EMBL/GenBank/DDBJ whole genome shotgun (WGS) entry which is preliminary data.</text>
</comment>
<evidence type="ECO:0000256" key="8">
    <source>
        <dbReference type="HAMAP-Rule" id="MF_01416"/>
    </source>
</evidence>
<evidence type="ECO:0000313" key="10">
    <source>
        <dbReference type="Proteomes" id="UP001628193"/>
    </source>
</evidence>
<evidence type="ECO:0000256" key="1">
    <source>
        <dbReference type="ARBA" id="ARBA00004370"/>
    </source>
</evidence>
<keyword evidence="8" id="KW-1003">Cell membrane</keyword>
<reference evidence="9 10" key="1">
    <citation type="submission" date="2024-05" db="EMBL/GenBank/DDBJ databases">
        <authorList>
            <consortium name="Candidatus Magnetaquicoccaceae bacterium FCR-1 genome sequencing consortium"/>
            <person name="Shimoshige H."/>
            <person name="Shimamura S."/>
            <person name="Taoka A."/>
            <person name="Kobayashi H."/>
            <person name="Maekawa T."/>
        </authorList>
    </citation>
    <scope>NUCLEOTIDE SEQUENCE [LARGE SCALE GENOMIC DNA]</scope>
    <source>
        <strain evidence="9 10">FCR-1</strain>
    </source>
</reference>
<keyword evidence="5 8" id="KW-0472">Membrane</keyword>
<evidence type="ECO:0000256" key="2">
    <source>
        <dbReference type="ARBA" id="ARBA00022448"/>
    </source>
</evidence>
<evidence type="ECO:0000256" key="6">
    <source>
        <dbReference type="ARBA" id="ARBA00023196"/>
    </source>
</evidence>
<dbReference type="Pfam" id="PF00213">
    <property type="entry name" value="OSCP"/>
    <property type="match status" value="1"/>
</dbReference>
<evidence type="ECO:0000313" key="9">
    <source>
        <dbReference type="EMBL" id="GAB0058860.1"/>
    </source>
</evidence>
<sequence length="179" mass="19690">MLNPALAKRYATALADLASEEKKLDAVAEDLTRFVDVVNTTPGLRLLLTSPTAPAQAKHAAIDAFIAHAAPTKLLGNFLKLLIDKRRMEYVEAIINAYQRETEARSGRIAVELQTPVSLDKRVEEDLKSALSRITGKEVRLDSRVEPALLGGIVVRIGSLMMDYSVSNHLNRLKAQMRG</sequence>
<dbReference type="Proteomes" id="UP001628193">
    <property type="component" value="Unassembled WGS sequence"/>
</dbReference>
<comment type="similarity">
    <text evidence="8">Belongs to the ATPase delta chain family.</text>
</comment>
<evidence type="ECO:0000256" key="4">
    <source>
        <dbReference type="ARBA" id="ARBA00023065"/>
    </source>
</evidence>
<keyword evidence="7 8" id="KW-0066">ATP synthesis</keyword>
<keyword evidence="10" id="KW-1185">Reference proteome</keyword>
<dbReference type="Gene3D" id="1.10.520.20">
    <property type="entry name" value="N-terminal domain of the delta subunit of the F1F0-ATP synthase"/>
    <property type="match status" value="1"/>
</dbReference>
<keyword evidence="4 8" id="KW-0406">Ion transport</keyword>
<name>A0ABQ0CDA5_9PROT</name>
<dbReference type="InterPro" id="IPR026015">
    <property type="entry name" value="ATP_synth_OSCP/delta_N_sf"/>
</dbReference>
<dbReference type="PRINTS" id="PR00125">
    <property type="entry name" value="ATPASEDELTA"/>
</dbReference>
<organism evidence="9 10">
    <name type="scientific">Candidatus Magnetaquiglobus chichijimensis</name>
    <dbReference type="NCBI Taxonomy" id="3141448"/>
    <lineage>
        <taxon>Bacteria</taxon>
        <taxon>Pseudomonadati</taxon>
        <taxon>Pseudomonadota</taxon>
        <taxon>Magnetococcia</taxon>
        <taxon>Magnetococcales</taxon>
        <taxon>Candidatus Magnetaquicoccaceae</taxon>
        <taxon>Candidatus Magnetaquiglobus</taxon>
    </lineage>
</organism>
<comment type="function">
    <text evidence="8">F(1)F(0) ATP synthase produces ATP from ADP in the presence of a proton or sodium gradient. F-type ATPases consist of two structural domains, F(1) containing the extramembraneous catalytic core and F(0) containing the membrane proton channel, linked together by a central stalk and a peripheral stalk. During catalysis, ATP synthesis in the catalytic domain of F(1) is coupled via a rotary mechanism of the central stalk subunits to proton translocation.</text>
</comment>
<reference evidence="9 10" key="2">
    <citation type="submission" date="2024-09" db="EMBL/GenBank/DDBJ databases">
        <title>Draft genome sequence of Candidatus Magnetaquicoccaceae bacterium FCR-1.</title>
        <authorList>
            <person name="Shimoshige H."/>
            <person name="Shimamura S."/>
            <person name="Taoka A."/>
            <person name="Kobayashi H."/>
            <person name="Maekawa T."/>
        </authorList>
    </citation>
    <scope>NUCLEOTIDE SEQUENCE [LARGE SCALE GENOMIC DNA]</scope>
    <source>
        <strain evidence="9 10">FCR-1</strain>
    </source>
</reference>
<dbReference type="SUPFAM" id="SSF47928">
    <property type="entry name" value="N-terminal domain of the delta subunit of the F1F0-ATP synthase"/>
    <property type="match status" value="1"/>
</dbReference>
<keyword evidence="3 8" id="KW-0375">Hydrogen ion transport</keyword>
<keyword evidence="6 8" id="KW-0139">CF(1)</keyword>